<protein>
    <submittedName>
        <fullName evidence="1">Uncharacterized protein</fullName>
    </submittedName>
</protein>
<evidence type="ECO:0000313" key="1">
    <source>
        <dbReference type="EMBL" id="MBX48214.1"/>
    </source>
</evidence>
<reference evidence="1" key="1">
    <citation type="submission" date="2018-02" db="EMBL/GenBank/DDBJ databases">
        <title>Rhizophora mucronata_Transcriptome.</title>
        <authorList>
            <person name="Meera S.P."/>
            <person name="Sreeshan A."/>
            <person name="Augustine A."/>
        </authorList>
    </citation>
    <scope>NUCLEOTIDE SEQUENCE</scope>
    <source>
        <tissue evidence="1">Leaf</tissue>
    </source>
</reference>
<sequence length="12" mass="1489">MTLAVQEFYRKC</sequence>
<name>A0A2P2P0G4_RHIMU</name>
<dbReference type="EMBL" id="GGEC01067730">
    <property type="protein sequence ID" value="MBX48214.1"/>
    <property type="molecule type" value="Transcribed_RNA"/>
</dbReference>
<proteinExistence type="predicted"/>
<organism evidence="1">
    <name type="scientific">Rhizophora mucronata</name>
    <name type="common">Asiatic mangrove</name>
    <dbReference type="NCBI Taxonomy" id="61149"/>
    <lineage>
        <taxon>Eukaryota</taxon>
        <taxon>Viridiplantae</taxon>
        <taxon>Streptophyta</taxon>
        <taxon>Embryophyta</taxon>
        <taxon>Tracheophyta</taxon>
        <taxon>Spermatophyta</taxon>
        <taxon>Magnoliopsida</taxon>
        <taxon>eudicotyledons</taxon>
        <taxon>Gunneridae</taxon>
        <taxon>Pentapetalae</taxon>
        <taxon>rosids</taxon>
        <taxon>fabids</taxon>
        <taxon>Malpighiales</taxon>
        <taxon>Rhizophoraceae</taxon>
        <taxon>Rhizophora</taxon>
    </lineage>
</organism>
<accession>A0A2P2P0G4</accession>